<dbReference type="EMBL" id="FXZD01000015">
    <property type="protein sequence ID" value="SMY04581.1"/>
    <property type="molecule type" value="Genomic_DNA"/>
</dbReference>
<accession>A0A2H1KY13</accession>
<dbReference type="RefSeq" id="WP_101621060.1">
    <property type="nucleotide sequence ID" value="NZ_FXZD01000015.1"/>
</dbReference>
<name>A0A2H1KY13_9MICO</name>
<dbReference type="Proteomes" id="UP000234433">
    <property type="component" value="Unassembled WGS sequence"/>
</dbReference>
<proteinExistence type="predicted"/>
<gene>
    <name evidence="1" type="ORF">BANT918_03103</name>
</gene>
<protein>
    <submittedName>
        <fullName evidence="1">PD-(D/E)XK nuclease superfamily protein</fullName>
    </submittedName>
</protein>
<dbReference type="OrthoDB" id="3837801at2"/>
<dbReference type="AlphaFoldDB" id="A0A2H1KY13"/>
<sequence length="390" mass="44184">MNNFVTAVLPVLSKSLAEQFNIFRVMHHGTHEKQLSNVFAWLLTTDETHGLGDRLQKAFVARVNDRVHNDSQLPTTGYRVVQEVDTRVGEGTDNDESMDIADIVLWRSDAALVIENYGTSDGHGHSYQRYLAHGTAHGRTAVVVLLCHRHEAHLQKDGWDLATVVTYSEVLSDLKADMEHDPVWCREHPEQLFFIKQMYQHFVKGPETVNVTDQVSFIKAMCETGESARYGYRPRERATQEFADLVAEHARKQFEESRVTLAKVKDRLRSFARSILMAQVNSVVERGRIEKVLTRFVGKWEWCVELQRADSQPAIFLEFGPTAVVENARAEEGLDDPDYSQVFITLRDLETDGIARIAQTHVSLAEVIAGVARDDNRLRDAVLSIEGRGI</sequence>
<evidence type="ECO:0000313" key="2">
    <source>
        <dbReference type="Proteomes" id="UP000234433"/>
    </source>
</evidence>
<reference evidence="1 2" key="1">
    <citation type="submission" date="2017-03" db="EMBL/GenBank/DDBJ databases">
        <authorList>
            <person name="Afonso C.L."/>
            <person name="Miller P.J."/>
            <person name="Scott M.A."/>
            <person name="Spackman E."/>
            <person name="Goraichik I."/>
            <person name="Dimitrov K.M."/>
            <person name="Suarez D.L."/>
            <person name="Swayne D.E."/>
        </authorList>
    </citation>
    <scope>NUCLEOTIDE SEQUENCE [LARGE SCALE GENOMIC DNA]</scope>
    <source>
        <strain evidence="1 2">CNRZ 918</strain>
    </source>
</reference>
<dbReference type="InterPro" id="IPR029470">
    <property type="entry name" value="PDDEXK_4"/>
</dbReference>
<organism evidence="1 2">
    <name type="scientific">Brevibacterium antiquum CNRZ 918</name>
    <dbReference type="NCBI Taxonomy" id="1255637"/>
    <lineage>
        <taxon>Bacteria</taxon>
        <taxon>Bacillati</taxon>
        <taxon>Actinomycetota</taxon>
        <taxon>Actinomycetes</taxon>
        <taxon>Micrococcales</taxon>
        <taxon>Brevibacteriaceae</taxon>
        <taxon>Brevibacterium</taxon>
    </lineage>
</organism>
<dbReference type="Pfam" id="PF14281">
    <property type="entry name" value="PDDEXK_4"/>
    <property type="match status" value="1"/>
</dbReference>
<evidence type="ECO:0000313" key="1">
    <source>
        <dbReference type="EMBL" id="SMY04581.1"/>
    </source>
</evidence>